<name>A0ACB7GW33_MANES</name>
<gene>
    <name evidence="1" type="ORF">MANES_11G137650v8</name>
</gene>
<dbReference type="EMBL" id="CM004397">
    <property type="protein sequence ID" value="KAG8644527.1"/>
    <property type="molecule type" value="Genomic_DNA"/>
</dbReference>
<reference evidence="2" key="1">
    <citation type="journal article" date="2016" name="Nat. Biotechnol.">
        <title>Sequencing wild and cultivated cassava and related species reveals extensive interspecific hybridization and genetic diversity.</title>
        <authorList>
            <person name="Bredeson J.V."/>
            <person name="Lyons J.B."/>
            <person name="Prochnik S.E."/>
            <person name="Wu G.A."/>
            <person name="Ha C.M."/>
            <person name="Edsinger-Gonzales E."/>
            <person name="Grimwood J."/>
            <person name="Schmutz J."/>
            <person name="Rabbi I.Y."/>
            <person name="Egesi C."/>
            <person name="Nauluvula P."/>
            <person name="Lebot V."/>
            <person name="Ndunguru J."/>
            <person name="Mkamilo G."/>
            <person name="Bart R.S."/>
            <person name="Setter T.L."/>
            <person name="Gleadow R.M."/>
            <person name="Kulakow P."/>
            <person name="Ferguson M.E."/>
            <person name="Rounsley S."/>
            <person name="Rokhsar D.S."/>
        </authorList>
    </citation>
    <scope>NUCLEOTIDE SEQUENCE [LARGE SCALE GENOMIC DNA]</scope>
    <source>
        <strain evidence="2">cv. AM560-2</strain>
    </source>
</reference>
<keyword evidence="2" id="KW-1185">Reference proteome</keyword>
<protein>
    <submittedName>
        <fullName evidence="1">Uncharacterized protein</fullName>
    </submittedName>
</protein>
<evidence type="ECO:0000313" key="1">
    <source>
        <dbReference type="EMBL" id="KAG8644527.1"/>
    </source>
</evidence>
<accession>A0ACB7GW33</accession>
<organism evidence="1 2">
    <name type="scientific">Manihot esculenta</name>
    <name type="common">Cassava</name>
    <name type="synonym">Jatropha manihot</name>
    <dbReference type="NCBI Taxonomy" id="3983"/>
    <lineage>
        <taxon>Eukaryota</taxon>
        <taxon>Viridiplantae</taxon>
        <taxon>Streptophyta</taxon>
        <taxon>Embryophyta</taxon>
        <taxon>Tracheophyta</taxon>
        <taxon>Spermatophyta</taxon>
        <taxon>Magnoliopsida</taxon>
        <taxon>eudicotyledons</taxon>
        <taxon>Gunneridae</taxon>
        <taxon>Pentapetalae</taxon>
        <taxon>rosids</taxon>
        <taxon>fabids</taxon>
        <taxon>Malpighiales</taxon>
        <taxon>Euphorbiaceae</taxon>
        <taxon>Crotonoideae</taxon>
        <taxon>Manihoteae</taxon>
        <taxon>Manihot</taxon>
    </lineage>
</organism>
<dbReference type="Proteomes" id="UP000091857">
    <property type="component" value="Chromosome 11"/>
</dbReference>
<proteinExistence type="predicted"/>
<sequence>MSPAASSRWCPTPEQLMILEELYRSGIRTPNASQIQRITSHLSLYGKIEGKNVFYWFQNHKARDRQKLRRKLLKQLQHNQIYLQNQSPPFHPLPYHHSPALLPQGGVEGAAAQMVMNQPWKVEIPQDAMMRMYGQDWMMMMMEVGPPSSCSSSNTRPLETLELFPITATNLKEECNINNTSSSSN</sequence>
<evidence type="ECO:0000313" key="2">
    <source>
        <dbReference type="Proteomes" id="UP000091857"/>
    </source>
</evidence>
<comment type="caution">
    <text evidence="1">The sequence shown here is derived from an EMBL/GenBank/DDBJ whole genome shotgun (WGS) entry which is preliminary data.</text>
</comment>